<name>A0A6G1LFE8_9PEZI</name>
<dbReference type="InterPro" id="IPR021765">
    <property type="entry name" value="UstYa-like"/>
</dbReference>
<proteinExistence type="inferred from homology"/>
<organism evidence="4 5">
    <name type="scientific">Teratosphaeria nubilosa</name>
    <dbReference type="NCBI Taxonomy" id="161662"/>
    <lineage>
        <taxon>Eukaryota</taxon>
        <taxon>Fungi</taxon>
        <taxon>Dikarya</taxon>
        <taxon>Ascomycota</taxon>
        <taxon>Pezizomycotina</taxon>
        <taxon>Dothideomycetes</taxon>
        <taxon>Dothideomycetidae</taxon>
        <taxon>Mycosphaerellales</taxon>
        <taxon>Teratosphaeriaceae</taxon>
        <taxon>Teratosphaeria</taxon>
    </lineage>
</organism>
<dbReference type="Pfam" id="PF11807">
    <property type="entry name" value="UstYa"/>
    <property type="match status" value="1"/>
</dbReference>
<dbReference type="PANTHER" id="PTHR33365:SF4">
    <property type="entry name" value="CYCLOCHLOROTINE BIOSYNTHESIS PROTEIN O"/>
    <property type="match status" value="1"/>
</dbReference>
<dbReference type="Proteomes" id="UP000799436">
    <property type="component" value="Unassembled WGS sequence"/>
</dbReference>
<feature type="transmembrane region" description="Helical" evidence="3">
    <location>
        <begin position="39"/>
        <end position="62"/>
    </location>
</feature>
<evidence type="ECO:0000256" key="3">
    <source>
        <dbReference type="SAM" id="Phobius"/>
    </source>
</evidence>
<accession>A0A6G1LFE8</accession>
<comment type="similarity">
    <text evidence="2">Belongs to the ustYa family.</text>
</comment>
<keyword evidence="3" id="KW-0472">Membrane</keyword>
<keyword evidence="5" id="KW-1185">Reference proteome</keyword>
<evidence type="ECO:0000256" key="2">
    <source>
        <dbReference type="ARBA" id="ARBA00035112"/>
    </source>
</evidence>
<protein>
    <submittedName>
        <fullName evidence="4">Uncharacterized protein</fullName>
    </submittedName>
</protein>
<dbReference type="PANTHER" id="PTHR33365">
    <property type="entry name" value="YALI0B05434P"/>
    <property type="match status" value="1"/>
</dbReference>
<dbReference type="GO" id="GO:0043386">
    <property type="term" value="P:mycotoxin biosynthetic process"/>
    <property type="evidence" value="ECO:0007669"/>
    <property type="project" value="InterPro"/>
</dbReference>
<dbReference type="EMBL" id="ML995818">
    <property type="protein sequence ID" value="KAF2771673.1"/>
    <property type="molecule type" value="Genomic_DNA"/>
</dbReference>
<evidence type="ECO:0000313" key="5">
    <source>
        <dbReference type="Proteomes" id="UP000799436"/>
    </source>
</evidence>
<gene>
    <name evidence="4" type="ORF">EJ03DRAFT_308444</name>
</gene>
<evidence type="ECO:0000313" key="4">
    <source>
        <dbReference type="EMBL" id="KAF2771673.1"/>
    </source>
</evidence>
<dbReference type="OrthoDB" id="3687641at2759"/>
<evidence type="ECO:0000256" key="1">
    <source>
        <dbReference type="ARBA" id="ARBA00004685"/>
    </source>
</evidence>
<reference evidence="4" key="1">
    <citation type="journal article" date="2020" name="Stud. Mycol.">
        <title>101 Dothideomycetes genomes: a test case for predicting lifestyles and emergence of pathogens.</title>
        <authorList>
            <person name="Haridas S."/>
            <person name="Albert R."/>
            <person name="Binder M."/>
            <person name="Bloem J."/>
            <person name="Labutti K."/>
            <person name="Salamov A."/>
            <person name="Andreopoulos B."/>
            <person name="Baker S."/>
            <person name="Barry K."/>
            <person name="Bills G."/>
            <person name="Bluhm B."/>
            <person name="Cannon C."/>
            <person name="Castanera R."/>
            <person name="Culley D."/>
            <person name="Daum C."/>
            <person name="Ezra D."/>
            <person name="Gonzalez J."/>
            <person name="Henrissat B."/>
            <person name="Kuo A."/>
            <person name="Liang C."/>
            <person name="Lipzen A."/>
            <person name="Lutzoni F."/>
            <person name="Magnuson J."/>
            <person name="Mondo S."/>
            <person name="Nolan M."/>
            <person name="Ohm R."/>
            <person name="Pangilinan J."/>
            <person name="Park H.-J."/>
            <person name="Ramirez L."/>
            <person name="Alfaro M."/>
            <person name="Sun H."/>
            <person name="Tritt A."/>
            <person name="Yoshinaga Y."/>
            <person name="Zwiers L.-H."/>
            <person name="Turgeon B."/>
            <person name="Goodwin S."/>
            <person name="Spatafora J."/>
            <person name="Crous P."/>
            <person name="Grigoriev I."/>
        </authorList>
    </citation>
    <scope>NUCLEOTIDE SEQUENCE</scope>
    <source>
        <strain evidence="4">CBS 116005</strain>
    </source>
</reference>
<sequence>MAVSILSGGSSEEKWGALEKQHLMPMPYPNRPRRKKSCLYSFSHVLVLYATNLLLLLTVWALPVRSHSRADDPSIAIYSPANEAVEYIQEQRFRAALFNKTAYMGFPTDETAKLWSDLYNFGISQISAEEARKLPYPTLAVPGTDNYLIELDVWHELHCLDDLRMLLYPERYPGLEELKFENGTINRDTDAFRHWDHCVGSIRQTLMCHADVSPISFHINVPASTGIFPRLATTHTCRNFEKIQDWAKAHRARNWSFELSPEEVDRVIEAAGFDQSPLEDIEFLYDLFPGNTLFTYWREHSAEAEAARKRLEQEQST</sequence>
<keyword evidence="3" id="KW-1133">Transmembrane helix</keyword>
<comment type="pathway">
    <text evidence="1">Mycotoxin biosynthesis.</text>
</comment>
<keyword evidence="3" id="KW-0812">Transmembrane</keyword>
<dbReference type="AlphaFoldDB" id="A0A6G1LFE8"/>